<dbReference type="GO" id="GO:0032259">
    <property type="term" value="P:methylation"/>
    <property type="evidence" value="ECO:0007669"/>
    <property type="project" value="UniProtKB-KW"/>
</dbReference>
<dbReference type="PRINTS" id="PR00505">
    <property type="entry name" value="D12N6MTFRASE"/>
</dbReference>
<dbReference type="Gene3D" id="3.40.50.150">
    <property type="entry name" value="Vaccinia Virus protein VP39"/>
    <property type="match status" value="1"/>
</dbReference>
<keyword evidence="5 8" id="KW-0949">S-adenosyl-L-methionine</keyword>
<dbReference type="Proteomes" id="UP001065613">
    <property type="component" value="Chromosome"/>
</dbReference>
<keyword evidence="4 8" id="KW-0808">Transferase</keyword>
<dbReference type="InterPro" id="IPR029063">
    <property type="entry name" value="SAM-dependent_MTases_sf"/>
</dbReference>
<evidence type="ECO:0000256" key="6">
    <source>
        <dbReference type="ARBA" id="ARBA00047942"/>
    </source>
</evidence>
<dbReference type="PIRSF" id="PIRSF000398">
    <property type="entry name" value="M_m6A_EcoRV"/>
    <property type="match status" value="1"/>
</dbReference>
<dbReference type="KEGG" id="wna:KA717_02735"/>
<dbReference type="GO" id="GO:1904047">
    <property type="term" value="F:S-adenosyl-L-methionine binding"/>
    <property type="evidence" value="ECO:0007669"/>
    <property type="project" value="TreeGrafter"/>
</dbReference>
<evidence type="ECO:0000256" key="7">
    <source>
        <dbReference type="PIRSR" id="PIRSR000398-1"/>
    </source>
</evidence>
<protein>
    <recommendedName>
        <fullName evidence="2 8">Site-specific DNA-methyltransferase (adenine-specific)</fullName>
        <ecNumber evidence="2 8">2.1.1.72</ecNumber>
    </recommendedName>
</protein>
<comment type="catalytic activity">
    <reaction evidence="6 8">
        <text>a 2'-deoxyadenosine in DNA + S-adenosyl-L-methionine = an N(6)-methyl-2'-deoxyadenosine in DNA + S-adenosyl-L-homocysteine + H(+)</text>
        <dbReference type="Rhea" id="RHEA:15197"/>
        <dbReference type="Rhea" id="RHEA-COMP:12418"/>
        <dbReference type="Rhea" id="RHEA-COMP:12419"/>
        <dbReference type="ChEBI" id="CHEBI:15378"/>
        <dbReference type="ChEBI" id="CHEBI:57856"/>
        <dbReference type="ChEBI" id="CHEBI:59789"/>
        <dbReference type="ChEBI" id="CHEBI:90615"/>
        <dbReference type="ChEBI" id="CHEBI:90616"/>
        <dbReference type="EC" id="2.1.1.72"/>
    </reaction>
</comment>
<evidence type="ECO:0000256" key="1">
    <source>
        <dbReference type="ARBA" id="ARBA00006594"/>
    </source>
</evidence>
<dbReference type="GO" id="GO:0009007">
    <property type="term" value="F:site-specific DNA-methyltransferase (adenine-specific) activity"/>
    <property type="evidence" value="ECO:0007669"/>
    <property type="project" value="UniProtKB-UniRule"/>
</dbReference>
<dbReference type="InterPro" id="IPR002052">
    <property type="entry name" value="DNA_methylase_N6_adenine_CS"/>
</dbReference>
<feature type="binding site" evidence="7">
    <location>
        <position position="220"/>
    </location>
    <ligand>
        <name>S-adenosyl-L-methionine</name>
        <dbReference type="ChEBI" id="CHEBI:59789"/>
    </ligand>
</feature>
<evidence type="ECO:0000256" key="3">
    <source>
        <dbReference type="ARBA" id="ARBA00022603"/>
    </source>
</evidence>
<evidence type="ECO:0000256" key="5">
    <source>
        <dbReference type="ARBA" id="ARBA00022691"/>
    </source>
</evidence>
<evidence type="ECO:0000256" key="4">
    <source>
        <dbReference type="ARBA" id="ARBA00022679"/>
    </source>
</evidence>
<evidence type="ECO:0000256" key="2">
    <source>
        <dbReference type="ARBA" id="ARBA00011900"/>
    </source>
</evidence>
<dbReference type="PANTHER" id="PTHR30481:SF3">
    <property type="entry name" value="DNA ADENINE METHYLASE"/>
    <property type="match status" value="1"/>
</dbReference>
<proteinExistence type="inferred from homology"/>
<name>A0A977KXV7_9CYAN</name>
<sequence>MSSQCSSLCQPFTNLIAKPVLKWAGGKGQLLRQIIQALPPEIYHGKIHRYVEPFVGGGAVFFWVAQNCNISEFYLSDVNRELILLYRTIQNDIYSLIEALKKIETEYFSLLIEQRKNYFLEKRFYYNKQQHWINYEEFNLNWIERSASIVFLNRTCFNGLFRVNQKGEFNVPFGDYKNPRICHEENLLAVSQLLQKATIKHQDFTAYQNKIDSQSFVYFDPPYRPLSKTANFKAYARFNFNDQEQERLAKFYRQLNQQGAKLMLSNSDPHNIDPQDNFFEKLYEDFSINKIQANRMINSKANRRGAISELLITNY</sequence>
<accession>A0A977KXV7</accession>
<dbReference type="InterPro" id="IPR012263">
    <property type="entry name" value="M_m6A_EcoRV"/>
</dbReference>
<evidence type="ECO:0000313" key="9">
    <source>
        <dbReference type="EMBL" id="UXE61867.1"/>
    </source>
</evidence>
<evidence type="ECO:0000256" key="8">
    <source>
        <dbReference type="RuleBase" id="RU361257"/>
    </source>
</evidence>
<feature type="binding site" evidence="7">
    <location>
        <position position="77"/>
    </location>
    <ligand>
        <name>S-adenosyl-L-methionine</name>
        <dbReference type="ChEBI" id="CHEBI:59789"/>
    </ligand>
</feature>
<dbReference type="InterPro" id="IPR012327">
    <property type="entry name" value="MeTrfase_D12"/>
</dbReference>
<gene>
    <name evidence="9" type="ORF">KA717_02735</name>
</gene>
<dbReference type="AlphaFoldDB" id="A0A977KXV7"/>
<dbReference type="InterPro" id="IPR023095">
    <property type="entry name" value="Ade_MeTrfase_dom_2"/>
</dbReference>
<organism evidence="9">
    <name type="scientific">Woronichinia naegeliana WA131</name>
    <dbReference type="NCBI Taxonomy" id="2824559"/>
    <lineage>
        <taxon>Bacteria</taxon>
        <taxon>Bacillati</taxon>
        <taxon>Cyanobacteriota</taxon>
        <taxon>Cyanophyceae</taxon>
        <taxon>Synechococcales</taxon>
        <taxon>Coelosphaeriaceae</taxon>
        <taxon>Woronichinia</taxon>
    </lineage>
</organism>
<dbReference type="GO" id="GO:0009307">
    <property type="term" value="P:DNA restriction-modification system"/>
    <property type="evidence" value="ECO:0007669"/>
    <property type="project" value="InterPro"/>
</dbReference>
<dbReference type="GO" id="GO:0043565">
    <property type="term" value="F:sequence-specific DNA binding"/>
    <property type="evidence" value="ECO:0007669"/>
    <property type="project" value="TreeGrafter"/>
</dbReference>
<dbReference type="PROSITE" id="PS00092">
    <property type="entry name" value="N6_MTASE"/>
    <property type="match status" value="1"/>
</dbReference>
<dbReference type="Gene3D" id="1.10.1020.10">
    <property type="entry name" value="Adenine-specific Methyltransferase, Domain 2"/>
    <property type="match status" value="1"/>
</dbReference>
<feature type="binding site" evidence="7">
    <location>
        <position position="27"/>
    </location>
    <ligand>
        <name>S-adenosyl-L-methionine</name>
        <dbReference type="ChEBI" id="CHEBI:59789"/>
    </ligand>
</feature>
<dbReference type="EMBL" id="CP073041">
    <property type="protein sequence ID" value="UXE61867.1"/>
    <property type="molecule type" value="Genomic_DNA"/>
</dbReference>
<keyword evidence="3 8" id="KW-0489">Methyltransferase</keyword>
<dbReference type="Pfam" id="PF02086">
    <property type="entry name" value="MethyltransfD12"/>
    <property type="match status" value="1"/>
</dbReference>
<dbReference type="SUPFAM" id="SSF53335">
    <property type="entry name" value="S-adenosyl-L-methionine-dependent methyltransferases"/>
    <property type="match status" value="1"/>
</dbReference>
<dbReference type="EC" id="2.1.1.72" evidence="2 8"/>
<dbReference type="NCBIfam" id="TIGR00571">
    <property type="entry name" value="dam"/>
    <property type="match status" value="1"/>
</dbReference>
<feature type="binding site" evidence="7">
    <location>
        <position position="23"/>
    </location>
    <ligand>
        <name>S-adenosyl-L-methionine</name>
        <dbReference type="ChEBI" id="CHEBI:59789"/>
    </ligand>
</feature>
<dbReference type="GO" id="GO:0006298">
    <property type="term" value="P:mismatch repair"/>
    <property type="evidence" value="ECO:0007669"/>
    <property type="project" value="TreeGrafter"/>
</dbReference>
<dbReference type="PANTHER" id="PTHR30481">
    <property type="entry name" value="DNA ADENINE METHYLASE"/>
    <property type="match status" value="1"/>
</dbReference>
<reference evidence="9" key="1">
    <citation type="submission" date="2021-04" db="EMBL/GenBank/DDBJ databases">
        <title>Genome sequence of Woronichinia naegeliana from Washington state freshwater lake bloom.</title>
        <authorList>
            <person name="Dreher T.W."/>
        </authorList>
    </citation>
    <scope>NUCLEOTIDE SEQUENCE</scope>
    <source>
        <strain evidence="9">WA131</strain>
    </source>
</reference>
<comment type="similarity">
    <text evidence="1 8">Belongs to the N(4)/N(6)-methyltransferase family.</text>
</comment>